<dbReference type="AlphaFoldDB" id="A0A6N8SI63"/>
<dbReference type="Proteomes" id="UP000435802">
    <property type="component" value="Unassembled WGS sequence"/>
</dbReference>
<keyword evidence="1" id="KW-0472">Membrane</keyword>
<dbReference type="OrthoDB" id="7187254at2"/>
<accession>A0A6N8SI63</accession>
<dbReference type="Gene3D" id="1.10.10.1320">
    <property type="entry name" value="Anti-sigma factor, zinc-finger domain"/>
    <property type="match status" value="1"/>
</dbReference>
<dbReference type="EMBL" id="WUMK01000010">
    <property type="protein sequence ID" value="MXN48469.1"/>
    <property type="molecule type" value="Genomic_DNA"/>
</dbReference>
<keyword evidence="1" id="KW-0812">Transmembrane</keyword>
<dbReference type="RefSeq" id="WP_160861955.1">
    <property type="nucleotide sequence ID" value="NZ_WUMK01000010.1"/>
</dbReference>
<keyword evidence="3" id="KW-1185">Reference proteome</keyword>
<keyword evidence="1" id="KW-1133">Transmembrane helix</keyword>
<evidence type="ECO:0000313" key="2">
    <source>
        <dbReference type="EMBL" id="MXN48469.1"/>
    </source>
</evidence>
<feature type="transmembrane region" description="Helical" evidence="1">
    <location>
        <begin position="87"/>
        <end position="106"/>
    </location>
</feature>
<name>A0A6N8SI63_9HYPH</name>
<reference evidence="2 3" key="1">
    <citation type="submission" date="2019-12" db="EMBL/GenBank/DDBJ databases">
        <title>Shinella kummerowiae sp. nov., a symbiotic bacterium isolated from root nodules of the herbal legume Kummerowia stipulacea.</title>
        <authorList>
            <person name="Gao J."/>
        </authorList>
    </citation>
    <scope>NUCLEOTIDE SEQUENCE [LARGE SCALE GENOMIC DNA]</scope>
    <source>
        <strain evidence="2 3">CCBAU 25048</strain>
    </source>
</reference>
<dbReference type="InterPro" id="IPR041916">
    <property type="entry name" value="Anti_sigma_zinc_sf"/>
</dbReference>
<sequence>MSADQNKSIEPDLHAYADGMLDAPARAAVEAYLADNPGAAEEVAGWKRQNESLRVLYDFPAEPVPRRLDVHHIEREIRPATGRSGRMAAAAVLFLTLGAAIGWYGGGRFSTAQPAEIALADEAMKAHRVYSGEVIHPVEVWAGEKAHLKAWLSKRLDRSLAIPDLAASGFTLVGGRLLPSANGPAAQVMYQDETGRRVTLYIVPVKSDREETSFRHAAIGPLEAFVWTDEAISCALVGDVPRDRLLELATLAYKQLE</sequence>
<evidence type="ECO:0000256" key="1">
    <source>
        <dbReference type="SAM" id="Phobius"/>
    </source>
</evidence>
<comment type="caution">
    <text evidence="2">The sequence shown here is derived from an EMBL/GenBank/DDBJ whole genome shotgun (WGS) entry which is preliminary data.</text>
</comment>
<gene>
    <name evidence="2" type="ORF">GR138_24960</name>
</gene>
<protein>
    <submittedName>
        <fullName evidence="2">Anti-sigma factor</fullName>
    </submittedName>
</protein>
<proteinExistence type="predicted"/>
<organism evidence="2 3">
    <name type="scientific">Shinella kummerowiae</name>
    <dbReference type="NCBI Taxonomy" id="417745"/>
    <lineage>
        <taxon>Bacteria</taxon>
        <taxon>Pseudomonadati</taxon>
        <taxon>Pseudomonadota</taxon>
        <taxon>Alphaproteobacteria</taxon>
        <taxon>Hyphomicrobiales</taxon>
        <taxon>Rhizobiaceae</taxon>
        <taxon>Shinella</taxon>
    </lineage>
</organism>
<evidence type="ECO:0000313" key="3">
    <source>
        <dbReference type="Proteomes" id="UP000435802"/>
    </source>
</evidence>